<evidence type="ECO:0000313" key="3">
    <source>
        <dbReference type="EMBL" id="MBY6139533.1"/>
    </source>
</evidence>
<feature type="domain" description="SAF" evidence="2">
    <location>
        <begin position="44"/>
        <end position="112"/>
    </location>
</feature>
<evidence type="ECO:0000259" key="2">
    <source>
        <dbReference type="SMART" id="SM00858"/>
    </source>
</evidence>
<dbReference type="InterPro" id="IPR013974">
    <property type="entry name" value="SAF"/>
</dbReference>
<accession>A0ABS7NE90</accession>
<gene>
    <name evidence="3" type="primary">cpaB</name>
    <name evidence="3" type="ORF">KUV26_08825</name>
</gene>
<dbReference type="NCBIfam" id="TIGR03177">
    <property type="entry name" value="pilus_cpaB"/>
    <property type="match status" value="1"/>
</dbReference>
<name>A0ABS7NE90_9RHOB</name>
<reference evidence="3 4" key="1">
    <citation type="submission" date="2021-06" db="EMBL/GenBank/DDBJ databases">
        <title>50 bacteria genomes isolated from Dapeng, Shenzhen, China.</title>
        <authorList>
            <person name="Zheng W."/>
            <person name="Yu S."/>
            <person name="Huang Y."/>
        </authorList>
    </citation>
    <scope>NUCLEOTIDE SEQUENCE [LARGE SCALE GENOMIC DNA]</scope>
    <source>
        <strain evidence="3 4">DP1N14-2</strain>
    </source>
</reference>
<dbReference type="Pfam" id="PF08666">
    <property type="entry name" value="SAF"/>
    <property type="match status" value="1"/>
</dbReference>
<organism evidence="3 4">
    <name type="scientific">Leisingera daeponensis</name>
    <dbReference type="NCBI Taxonomy" id="405746"/>
    <lineage>
        <taxon>Bacteria</taxon>
        <taxon>Pseudomonadati</taxon>
        <taxon>Pseudomonadota</taxon>
        <taxon>Alphaproteobacteria</taxon>
        <taxon>Rhodobacterales</taxon>
        <taxon>Roseobacteraceae</taxon>
        <taxon>Leisingera</taxon>
    </lineage>
</organism>
<dbReference type="Proteomes" id="UP000766629">
    <property type="component" value="Unassembled WGS sequence"/>
</dbReference>
<keyword evidence="4" id="KW-1185">Reference proteome</keyword>
<sequence>MFGMNISSLLSMISGLALAGGSAYVAKDYIDGRTVTAGQEGALVEVVVASQDIAFGTALTAQSLTTIAWPAEAQPAGTFNSFAVLLPEPGKPPRRARRAIAQGELIRDSKISNFGEKVTIVQTLSPDHRAMAIKVSAETAVGGFVTPGDSVDVLLTQGREASLKTVTILQNARVIGVDQDANQETDTPGVARTVTVEVTPEEGQRLALAQRAGTLSLTLRNVDTPEDEVPLDSISLNDVLRNLRPQQEDAPQRVRKTVLIRRGTEVSETEIR</sequence>
<proteinExistence type="predicted"/>
<comment type="caution">
    <text evidence="3">The sequence shown here is derived from an EMBL/GenBank/DDBJ whole genome shotgun (WGS) entry which is preliminary data.</text>
</comment>
<protein>
    <submittedName>
        <fullName evidence="3">Flp pilus assembly protein CpaB</fullName>
    </submittedName>
</protein>
<dbReference type="CDD" id="cd11614">
    <property type="entry name" value="SAF_CpaB_FlgA_like"/>
    <property type="match status" value="1"/>
</dbReference>
<dbReference type="InterPro" id="IPR031571">
    <property type="entry name" value="RcpC_dom"/>
</dbReference>
<evidence type="ECO:0000313" key="4">
    <source>
        <dbReference type="Proteomes" id="UP000766629"/>
    </source>
</evidence>
<dbReference type="EMBL" id="JAHVJA010000003">
    <property type="protein sequence ID" value="MBY6139533.1"/>
    <property type="molecule type" value="Genomic_DNA"/>
</dbReference>
<evidence type="ECO:0000256" key="1">
    <source>
        <dbReference type="SAM" id="SignalP"/>
    </source>
</evidence>
<feature type="signal peptide" evidence="1">
    <location>
        <begin position="1"/>
        <end position="19"/>
    </location>
</feature>
<dbReference type="SMART" id="SM00858">
    <property type="entry name" value="SAF"/>
    <property type="match status" value="1"/>
</dbReference>
<keyword evidence="1" id="KW-0732">Signal</keyword>
<dbReference type="InterPro" id="IPR017592">
    <property type="entry name" value="Pilus_assmbl_Flp-typ_CpaB"/>
</dbReference>
<dbReference type="Pfam" id="PF16976">
    <property type="entry name" value="RcpC"/>
    <property type="match status" value="1"/>
</dbReference>
<feature type="chain" id="PRO_5045522259" evidence="1">
    <location>
        <begin position="20"/>
        <end position="272"/>
    </location>
</feature>